<evidence type="ECO:0000256" key="3">
    <source>
        <dbReference type="ARBA" id="ARBA00022692"/>
    </source>
</evidence>
<proteinExistence type="inferred from homology"/>
<dbReference type="Proteomes" id="UP001642720">
    <property type="component" value="Unassembled WGS sequence"/>
</dbReference>
<dbReference type="PANTHER" id="PTHR10057:SF0">
    <property type="entry name" value="TRANSLOCATOR PROTEIN"/>
    <property type="match status" value="1"/>
</dbReference>
<organism evidence="7 8">
    <name type="scientific">Trichoderma ghanense</name>
    <dbReference type="NCBI Taxonomy" id="65468"/>
    <lineage>
        <taxon>Eukaryota</taxon>
        <taxon>Fungi</taxon>
        <taxon>Dikarya</taxon>
        <taxon>Ascomycota</taxon>
        <taxon>Pezizomycotina</taxon>
        <taxon>Sordariomycetes</taxon>
        <taxon>Hypocreomycetidae</taxon>
        <taxon>Hypocreales</taxon>
        <taxon>Hypocreaceae</taxon>
        <taxon>Trichoderma</taxon>
    </lineage>
</organism>
<evidence type="ECO:0000256" key="5">
    <source>
        <dbReference type="ARBA" id="ARBA00023136"/>
    </source>
</evidence>
<protein>
    <recommendedName>
        <fullName evidence="9">Translocator protein</fullName>
    </recommendedName>
</protein>
<dbReference type="Pfam" id="PF03073">
    <property type="entry name" value="TspO_MBR"/>
    <property type="match status" value="1"/>
</dbReference>
<evidence type="ECO:0000256" key="4">
    <source>
        <dbReference type="ARBA" id="ARBA00022989"/>
    </source>
</evidence>
<sequence>MTTYIPAITLPHSVFLNPAASILLPIGLGTAVGFGTRPSKTQKTYLDLKQPPLHPRPWIFGPVWTVLYGLMGYAAHRAAFNGLSPVSSPQTIQTTRHSMTVYSIQLGLNLIWMPLFFVAKRPVEATADLVALLGLNGYLAYLWGSIDPVAGWCQVPYLAWLSFATYLSAGAGYLNDWNLQDKEDGKKVEKKQQN</sequence>
<keyword evidence="5 6" id="KW-0472">Membrane</keyword>
<dbReference type="Gene3D" id="1.20.1260.100">
    <property type="entry name" value="TspO/MBR protein"/>
    <property type="match status" value="1"/>
</dbReference>
<evidence type="ECO:0000256" key="6">
    <source>
        <dbReference type="SAM" id="Phobius"/>
    </source>
</evidence>
<dbReference type="GeneID" id="300581245"/>
<dbReference type="RefSeq" id="XP_073554713.1">
    <property type="nucleotide sequence ID" value="XM_073706795.1"/>
</dbReference>
<feature type="transmembrane region" description="Helical" evidence="6">
    <location>
        <begin position="99"/>
        <end position="118"/>
    </location>
</feature>
<keyword evidence="3 6" id="KW-0812">Transmembrane</keyword>
<comment type="similarity">
    <text evidence="2">Belongs to the TspO/BZRP family.</text>
</comment>
<name>A0ABY2GSE7_9HYPO</name>
<dbReference type="EMBL" id="PPTA01000019">
    <property type="protein sequence ID" value="TFA98511.1"/>
    <property type="molecule type" value="Genomic_DNA"/>
</dbReference>
<feature type="transmembrane region" description="Helical" evidence="6">
    <location>
        <begin position="57"/>
        <end position="79"/>
    </location>
</feature>
<accession>A0ABY2GSE7</accession>
<reference evidence="7 8" key="1">
    <citation type="submission" date="2018-01" db="EMBL/GenBank/DDBJ databases">
        <title>Genome characterization of the sugarcane-associated fungus Trichoderma ghanense CCMA-1212 and their application in lignocelulose bioconversion.</title>
        <authorList>
            <person name="Steindorff A.S."/>
            <person name="Mendes T.D."/>
            <person name="Vilela E.S.D."/>
            <person name="Rodrigues D.S."/>
            <person name="Formighieri E.F."/>
            <person name="Melo I.S."/>
            <person name="Favaro L.C.L."/>
        </authorList>
    </citation>
    <scope>NUCLEOTIDE SEQUENCE [LARGE SCALE GENOMIC DNA]</scope>
    <source>
        <strain evidence="7 8">CCMA-1212</strain>
    </source>
</reference>
<keyword evidence="8" id="KW-1185">Reference proteome</keyword>
<comment type="subcellular location">
    <subcellularLocation>
        <location evidence="1">Membrane</location>
        <topology evidence="1">Multi-pass membrane protein</topology>
    </subcellularLocation>
</comment>
<dbReference type="PANTHER" id="PTHR10057">
    <property type="entry name" value="PERIPHERAL-TYPE BENZODIAZEPINE RECEPTOR"/>
    <property type="match status" value="1"/>
</dbReference>
<evidence type="ECO:0000256" key="2">
    <source>
        <dbReference type="ARBA" id="ARBA00007524"/>
    </source>
</evidence>
<gene>
    <name evidence="7" type="ORF">CCMA1212_009723</name>
</gene>
<evidence type="ECO:0000313" key="8">
    <source>
        <dbReference type="Proteomes" id="UP001642720"/>
    </source>
</evidence>
<dbReference type="InterPro" id="IPR004307">
    <property type="entry name" value="TspO_MBR"/>
</dbReference>
<dbReference type="InterPro" id="IPR038330">
    <property type="entry name" value="TspO/MBR-related_sf"/>
</dbReference>
<dbReference type="CDD" id="cd15904">
    <property type="entry name" value="TSPO_MBR"/>
    <property type="match status" value="1"/>
</dbReference>
<comment type="caution">
    <text evidence="7">The sequence shown here is derived from an EMBL/GenBank/DDBJ whole genome shotgun (WGS) entry which is preliminary data.</text>
</comment>
<evidence type="ECO:0000313" key="7">
    <source>
        <dbReference type="EMBL" id="TFA98511.1"/>
    </source>
</evidence>
<keyword evidence="4 6" id="KW-1133">Transmembrane helix</keyword>
<evidence type="ECO:0008006" key="9">
    <source>
        <dbReference type="Google" id="ProtNLM"/>
    </source>
</evidence>
<feature type="transmembrane region" description="Helical" evidence="6">
    <location>
        <begin position="15"/>
        <end position="36"/>
    </location>
</feature>
<evidence type="ECO:0000256" key="1">
    <source>
        <dbReference type="ARBA" id="ARBA00004141"/>
    </source>
</evidence>